<evidence type="ECO:0000313" key="1">
    <source>
        <dbReference type="EMBL" id="OAF55304.1"/>
    </source>
</evidence>
<name>A0A177A2Z1_9PEZI</name>
<dbReference type="GeneID" id="36291187"/>
<dbReference type="RefSeq" id="XP_024320604.1">
    <property type="nucleotide sequence ID" value="XM_024471705.1"/>
</dbReference>
<gene>
    <name evidence="1" type="ORF">VC83_08144</name>
</gene>
<reference evidence="1" key="1">
    <citation type="submission" date="2016-03" db="EMBL/GenBank/DDBJ databases">
        <title>Updated assembly of Pseudogymnoascus destructans, the fungus causing white-nose syndrome of bats.</title>
        <authorList>
            <person name="Palmer J.M."/>
            <person name="Drees K.P."/>
            <person name="Foster J.T."/>
            <person name="Lindner D.L."/>
        </authorList>
    </citation>
    <scope>NUCLEOTIDE SEQUENCE [LARGE SCALE GENOMIC DNA]</scope>
    <source>
        <strain evidence="1">20631-21</strain>
    </source>
</reference>
<protein>
    <submittedName>
        <fullName evidence="1">Uncharacterized protein</fullName>
    </submittedName>
</protein>
<dbReference type="OrthoDB" id="3434750at2759"/>
<accession>A0A177A2Z1</accession>
<dbReference type="Proteomes" id="UP000077154">
    <property type="component" value="Unassembled WGS sequence"/>
</dbReference>
<proteinExistence type="predicted"/>
<dbReference type="AlphaFoldDB" id="A0A177A2Z1"/>
<dbReference type="VEuPathDB" id="FungiDB:GMDG_01959"/>
<dbReference type="EMBL" id="KV441410">
    <property type="protein sequence ID" value="OAF55304.1"/>
    <property type="molecule type" value="Genomic_DNA"/>
</dbReference>
<organism evidence="1">
    <name type="scientific">Pseudogymnoascus destructans</name>
    <dbReference type="NCBI Taxonomy" id="655981"/>
    <lineage>
        <taxon>Eukaryota</taxon>
        <taxon>Fungi</taxon>
        <taxon>Dikarya</taxon>
        <taxon>Ascomycota</taxon>
        <taxon>Pezizomycotina</taxon>
        <taxon>Leotiomycetes</taxon>
        <taxon>Thelebolales</taxon>
        <taxon>Thelebolaceae</taxon>
        <taxon>Pseudogymnoascus</taxon>
    </lineage>
</organism>
<sequence>MITLTRLLQLIRTSDALSITIIANKVIHPADREDFEIGKGSLWVSERVSWRRELALALGYGCTGVESAEEAVESNKASPWVKSSADQRRDLLLQKVMMAEVVQEYLFMLNEEGDDVEWVVKDGAWRRVFKIQTY</sequence>